<keyword evidence="2 5" id="KW-0479">Metal-binding</keyword>
<reference evidence="8 9" key="1">
    <citation type="submission" date="2020-03" db="EMBL/GenBank/DDBJ databases">
        <title>Complete genome of Arcanobacterium buesumensis sp. nov. strain 2701.</title>
        <authorList>
            <person name="Borowiak M."/>
            <person name="Alssahen M."/>
            <person name="Laemmler C."/>
            <person name="Malorny B."/>
            <person name="Hassan A."/>
            <person name="Prenger-Berninghoff E."/>
            <person name="Ploetz M."/>
            <person name="Abdulmawjood A."/>
        </authorList>
    </citation>
    <scope>NUCLEOTIDE SEQUENCE [LARGE SCALE GENOMIC DNA]</scope>
    <source>
        <strain evidence="8 9">2701</strain>
    </source>
</reference>
<dbReference type="InterPro" id="IPR013154">
    <property type="entry name" value="ADH-like_N"/>
</dbReference>
<gene>
    <name evidence="8" type="primary">tdh</name>
    <name evidence="8" type="ORF">HC352_08070</name>
</gene>
<keyword evidence="9" id="KW-1185">Reference proteome</keyword>
<protein>
    <submittedName>
        <fullName evidence="8">L-threonine 3-dehydrogenase</fullName>
        <ecNumber evidence="8">1.1.1.103</ecNumber>
    </submittedName>
</protein>
<dbReference type="PANTHER" id="PTHR43401:SF2">
    <property type="entry name" value="L-THREONINE 3-DEHYDROGENASE"/>
    <property type="match status" value="1"/>
</dbReference>
<evidence type="ECO:0000259" key="7">
    <source>
        <dbReference type="Pfam" id="PF08240"/>
    </source>
</evidence>
<dbReference type="PROSITE" id="PS00059">
    <property type="entry name" value="ADH_ZINC"/>
    <property type="match status" value="1"/>
</dbReference>
<comment type="similarity">
    <text evidence="5">Belongs to the zinc-containing alcohol dehydrogenase family.</text>
</comment>
<dbReference type="AlphaFoldDB" id="A0A6H2EN17"/>
<dbReference type="PANTHER" id="PTHR43401">
    <property type="entry name" value="L-THREONINE 3-DEHYDROGENASE"/>
    <property type="match status" value="1"/>
</dbReference>
<dbReference type="InterPro" id="IPR050129">
    <property type="entry name" value="Zn_alcohol_dh"/>
</dbReference>
<dbReference type="SUPFAM" id="SSF50129">
    <property type="entry name" value="GroES-like"/>
    <property type="match status" value="1"/>
</dbReference>
<evidence type="ECO:0000259" key="6">
    <source>
        <dbReference type="Pfam" id="PF00107"/>
    </source>
</evidence>
<feature type="domain" description="Alcohol dehydrogenase-like N-terminal" evidence="7">
    <location>
        <begin position="26"/>
        <end position="140"/>
    </location>
</feature>
<evidence type="ECO:0000256" key="3">
    <source>
        <dbReference type="ARBA" id="ARBA00022833"/>
    </source>
</evidence>
<dbReference type="RefSeq" id="WP_168918389.1">
    <property type="nucleotide sequence ID" value="NZ_CP050804.1"/>
</dbReference>
<dbReference type="GO" id="GO:0008743">
    <property type="term" value="F:L-threonine 3-dehydrogenase activity"/>
    <property type="evidence" value="ECO:0007669"/>
    <property type="project" value="UniProtKB-EC"/>
</dbReference>
<dbReference type="GO" id="GO:0008270">
    <property type="term" value="F:zinc ion binding"/>
    <property type="evidence" value="ECO:0007669"/>
    <property type="project" value="InterPro"/>
</dbReference>
<name>A0A6H2EN17_9ACTO</name>
<dbReference type="InterPro" id="IPR011032">
    <property type="entry name" value="GroES-like_sf"/>
</dbReference>
<feature type="domain" description="Alcohol dehydrogenase-like C-terminal" evidence="6">
    <location>
        <begin position="180"/>
        <end position="305"/>
    </location>
</feature>
<dbReference type="KEGG" id="arca:HC352_08070"/>
<accession>A0A6H2EN17</accession>
<keyword evidence="3 5" id="KW-0862">Zinc</keyword>
<dbReference type="InterPro" id="IPR002328">
    <property type="entry name" value="ADH_Zn_CS"/>
</dbReference>
<evidence type="ECO:0000313" key="9">
    <source>
        <dbReference type="Proteomes" id="UP000502298"/>
    </source>
</evidence>
<dbReference type="Gene3D" id="3.40.50.720">
    <property type="entry name" value="NAD(P)-binding Rossmann-like Domain"/>
    <property type="match status" value="1"/>
</dbReference>
<dbReference type="EMBL" id="CP050804">
    <property type="protein sequence ID" value="QJC22467.1"/>
    <property type="molecule type" value="Genomic_DNA"/>
</dbReference>
<dbReference type="InterPro" id="IPR013149">
    <property type="entry name" value="ADH-like_C"/>
</dbReference>
<dbReference type="NCBIfam" id="NF003808">
    <property type="entry name" value="PRK05396.1"/>
    <property type="match status" value="1"/>
</dbReference>
<evidence type="ECO:0000256" key="4">
    <source>
        <dbReference type="ARBA" id="ARBA00023002"/>
    </source>
</evidence>
<evidence type="ECO:0000256" key="5">
    <source>
        <dbReference type="RuleBase" id="RU361277"/>
    </source>
</evidence>
<evidence type="ECO:0000256" key="1">
    <source>
        <dbReference type="ARBA" id="ARBA00001947"/>
    </source>
</evidence>
<dbReference type="InterPro" id="IPR036291">
    <property type="entry name" value="NAD(P)-bd_dom_sf"/>
</dbReference>
<dbReference type="Pfam" id="PF08240">
    <property type="entry name" value="ADH_N"/>
    <property type="match status" value="1"/>
</dbReference>
<dbReference type="Proteomes" id="UP000502298">
    <property type="component" value="Chromosome"/>
</dbReference>
<sequence length="352" mass="37978">MRALMKPTAGPGLALREVPEPTAGCGEVKIKVMRAGLCGTDLHILSWDDFAAAHVKPGQIIGHEFYGEIVELGSNVPEGDGEGQFHVGQRVSVEGHVVCGRCRNCRAGRRHMCSQTVSIGVDCDGAFADYVVVPAANVWVQPEQIDAELGAIFDPLGNAVHTAFQFPLTAEDVLVTGAGPIGIMCAAIARHAGARNVVLTDINDERLALASNIDGVVGVNTMREDVRDRFASLGMAEGFDVGLEISGAPKAMEQMIDLCTHGAHIALLGLPAQPYPIDWNTLIARMLTIKGVYGRAMFDTWYRATYLMTGSVAFREQIRSVITHRFAPEDWEDAFETARGGHAGKIILEWND</sequence>
<evidence type="ECO:0000313" key="8">
    <source>
        <dbReference type="EMBL" id="QJC22467.1"/>
    </source>
</evidence>
<evidence type="ECO:0000256" key="2">
    <source>
        <dbReference type="ARBA" id="ARBA00022723"/>
    </source>
</evidence>
<dbReference type="SUPFAM" id="SSF51735">
    <property type="entry name" value="NAD(P)-binding Rossmann-fold domains"/>
    <property type="match status" value="1"/>
</dbReference>
<dbReference type="Gene3D" id="3.90.180.10">
    <property type="entry name" value="Medium-chain alcohol dehydrogenases, catalytic domain"/>
    <property type="match status" value="1"/>
</dbReference>
<dbReference type="EC" id="1.1.1.103" evidence="8"/>
<dbReference type="Pfam" id="PF00107">
    <property type="entry name" value="ADH_zinc_N"/>
    <property type="match status" value="1"/>
</dbReference>
<organism evidence="8 9">
    <name type="scientific">Arcanobacterium buesumense</name>
    <dbReference type="NCBI Taxonomy" id="2722751"/>
    <lineage>
        <taxon>Bacteria</taxon>
        <taxon>Bacillati</taxon>
        <taxon>Actinomycetota</taxon>
        <taxon>Actinomycetes</taxon>
        <taxon>Actinomycetales</taxon>
        <taxon>Actinomycetaceae</taxon>
        <taxon>Arcanobacterium</taxon>
    </lineage>
</organism>
<proteinExistence type="inferred from homology"/>
<comment type="cofactor">
    <cofactor evidence="1 5">
        <name>Zn(2+)</name>
        <dbReference type="ChEBI" id="CHEBI:29105"/>
    </cofactor>
</comment>
<keyword evidence="4 8" id="KW-0560">Oxidoreductase</keyword>